<comment type="caution">
    <text evidence="1">The sequence shown here is derived from an EMBL/GenBank/DDBJ whole genome shotgun (WGS) entry which is preliminary data.</text>
</comment>
<dbReference type="Proteomes" id="UP001626550">
    <property type="component" value="Unassembled WGS sequence"/>
</dbReference>
<sequence length="112" mass="12783">MHTLSHDHPSRQPFTILGSQYQLEYPSTHKSMMNEAQREAEKVAKKIDERLVLSYFNFLELNTFERFTSLATEQSLQTSKTINVLKGKESKSSLPAIKSVSGTFFDIPSSRN</sequence>
<proteinExistence type="predicted"/>
<reference evidence="1 2" key="1">
    <citation type="submission" date="2024-11" db="EMBL/GenBank/DDBJ databases">
        <title>Adaptive evolution of stress response genes in parasites aligns with host niche diversity.</title>
        <authorList>
            <person name="Hahn C."/>
            <person name="Resl P."/>
        </authorList>
    </citation>
    <scope>NUCLEOTIDE SEQUENCE [LARGE SCALE GENOMIC DNA]</scope>
    <source>
        <strain evidence="1">EGGRZ-B1_66</strain>
        <tissue evidence="1">Body</tissue>
    </source>
</reference>
<dbReference type="EMBL" id="JBJKFK010000317">
    <property type="protein sequence ID" value="KAL3317862.1"/>
    <property type="molecule type" value="Genomic_DNA"/>
</dbReference>
<accession>A0ABD2QF01</accession>
<evidence type="ECO:0000313" key="1">
    <source>
        <dbReference type="EMBL" id="KAL3317862.1"/>
    </source>
</evidence>
<protein>
    <submittedName>
        <fullName evidence="1">Uncharacterized protein</fullName>
    </submittedName>
</protein>
<gene>
    <name evidence="1" type="ORF">Ciccas_003481</name>
</gene>
<evidence type="ECO:0000313" key="2">
    <source>
        <dbReference type="Proteomes" id="UP001626550"/>
    </source>
</evidence>
<keyword evidence="2" id="KW-1185">Reference proteome</keyword>
<organism evidence="1 2">
    <name type="scientific">Cichlidogyrus casuarinus</name>
    <dbReference type="NCBI Taxonomy" id="1844966"/>
    <lineage>
        <taxon>Eukaryota</taxon>
        <taxon>Metazoa</taxon>
        <taxon>Spiralia</taxon>
        <taxon>Lophotrochozoa</taxon>
        <taxon>Platyhelminthes</taxon>
        <taxon>Monogenea</taxon>
        <taxon>Monopisthocotylea</taxon>
        <taxon>Dactylogyridea</taxon>
        <taxon>Ancyrocephalidae</taxon>
        <taxon>Cichlidogyrus</taxon>
    </lineage>
</organism>
<name>A0ABD2QF01_9PLAT</name>
<dbReference type="AlphaFoldDB" id="A0ABD2QF01"/>